<comment type="caution">
    <text evidence="1">The sequence shown here is derived from an EMBL/GenBank/DDBJ whole genome shotgun (WGS) entry which is preliminary data.</text>
</comment>
<organism evidence="1 2">
    <name type="scientific">Vibrio splendidus</name>
    <dbReference type="NCBI Taxonomy" id="29497"/>
    <lineage>
        <taxon>Bacteria</taxon>
        <taxon>Pseudomonadati</taxon>
        <taxon>Pseudomonadota</taxon>
        <taxon>Gammaproteobacteria</taxon>
        <taxon>Vibrionales</taxon>
        <taxon>Vibrionaceae</taxon>
        <taxon>Vibrio</taxon>
    </lineage>
</organism>
<accession>A0A2N7FFW7</accession>
<gene>
    <name evidence="1" type="ORF">BCU17_15045</name>
</gene>
<proteinExistence type="predicted"/>
<evidence type="ECO:0000313" key="2">
    <source>
        <dbReference type="Proteomes" id="UP000235330"/>
    </source>
</evidence>
<dbReference type="EMBL" id="MCWU01000014">
    <property type="protein sequence ID" value="PMJ68194.1"/>
    <property type="molecule type" value="Genomic_DNA"/>
</dbReference>
<evidence type="ECO:0008006" key="3">
    <source>
        <dbReference type="Google" id="ProtNLM"/>
    </source>
</evidence>
<dbReference type="RefSeq" id="WP_102515958.1">
    <property type="nucleotide sequence ID" value="NZ_CAWNSM010000014.1"/>
</dbReference>
<dbReference type="AlphaFoldDB" id="A0A2N7FFW7"/>
<dbReference type="PROSITE" id="PS51257">
    <property type="entry name" value="PROKAR_LIPOPROTEIN"/>
    <property type="match status" value="1"/>
</dbReference>
<protein>
    <recommendedName>
        <fullName evidence="3">54K polar flagellar sheath protein A</fullName>
    </recommendedName>
</protein>
<evidence type="ECO:0000313" key="1">
    <source>
        <dbReference type="EMBL" id="PMJ68194.1"/>
    </source>
</evidence>
<sequence length="462" mass="48949">MNKTLMLPLTAIVSGLLVGCGSGSSDGSGGSGGGSTPTDYVSLQFVQKFTSTTVPNGCTVFSENTSAIPVQYTYAKLAADVRVVAHSADGLLDVDLSYTPSSKGIVKIDKLKLEDGGYISIIDSPSDQDPFYRVLSIQKEYLESQLIQINRNQGNVGCYTSGDDIAISSGDIAVFTNNAPADSFQYLSSQLDSGVTNSNLFKATANAGEPVLVKGFLSGVLSSYGHASHIGSTQVSVTLEPLDTTFSWTDGISNGASSGLDSLEINLAKGNYINQWVEPNVATVEAFNYTSLESDWYYVAGGKYENWNFSMVDALQSSLNVDMPPSLTITDLAPTVTNASSKGVISTAGVLSTGDIVIRAKYMQSFGSGLTLETLEHVILAKPTNGETIVPDLNFNNLSAVSPITLETELIAVDGLTEPQIQNIFKQNEGLDSVALVVNPSDIEASEHLLKTTAYTKLIRGM</sequence>
<dbReference type="Proteomes" id="UP000235330">
    <property type="component" value="Unassembled WGS sequence"/>
</dbReference>
<name>A0A2N7FFW7_VIBSP</name>
<reference evidence="2" key="1">
    <citation type="submission" date="2016-07" db="EMBL/GenBank/DDBJ databases">
        <title>Nontailed viruses are major unrecognized killers of bacteria in the ocean.</title>
        <authorList>
            <person name="Kauffman K."/>
            <person name="Hussain F."/>
            <person name="Yang J."/>
            <person name="Arevalo P."/>
            <person name="Brown J."/>
            <person name="Cutler M."/>
            <person name="Kelly L."/>
            <person name="Polz M.F."/>
        </authorList>
    </citation>
    <scope>NUCLEOTIDE SEQUENCE [LARGE SCALE GENOMIC DNA]</scope>
    <source>
        <strain evidence="2">10N.261.55.E11</strain>
    </source>
</reference>